<sequence length="70" mass="7621">MPLKASCFVWLLAKEAVLTQDNLMKRGIPLCSRCSRARHGSCQARSLKPFGVGKKLECSLRALSLLAFGG</sequence>
<dbReference type="Proteomes" id="UP001234989">
    <property type="component" value="Chromosome 8"/>
</dbReference>
<reference evidence="2" key="1">
    <citation type="submission" date="2023-08" db="EMBL/GenBank/DDBJ databases">
        <title>A de novo genome assembly of Solanum verrucosum Schlechtendal, a Mexican diploid species geographically isolated from the other diploid A-genome species in potato relatives.</title>
        <authorList>
            <person name="Hosaka K."/>
        </authorList>
    </citation>
    <scope>NUCLEOTIDE SEQUENCE</scope>
    <source>
        <tissue evidence="2">Young leaves</tissue>
    </source>
</reference>
<dbReference type="EMBL" id="CP133619">
    <property type="protein sequence ID" value="WMV42290.1"/>
    <property type="molecule type" value="Genomic_DNA"/>
</dbReference>
<feature type="domain" description="Reverse transcriptase zinc-binding" evidence="1">
    <location>
        <begin position="1"/>
        <end position="35"/>
    </location>
</feature>
<keyword evidence="3" id="KW-1185">Reference proteome</keyword>
<dbReference type="AlphaFoldDB" id="A0AAF0ZLT1"/>
<protein>
    <recommendedName>
        <fullName evidence="1">Reverse transcriptase zinc-binding domain-containing protein</fullName>
    </recommendedName>
</protein>
<name>A0AAF0ZLT1_SOLVR</name>
<evidence type="ECO:0000313" key="3">
    <source>
        <dbReference type="Proteomes" id="UP001234989"/>
    </source>
</evidence>
<dbReference type="InterPro" id="IPR026960">
    <property type="entry name" value="RVT-Znf"/>
</dbReference>
<dbReference type="Pfam" id="PF13966">
    <property type="entry name" value="zf-RVT"/>
    <property type="match status" value="1"/>
</dbReference>
<proteinExistence type="predicted"/>
<evidence type="ECO:0000259" key="1">
    <source>
        <dbReference type="Pfam" id="PF13966"/>
    </source>
</evidence>
<evidence type="ECO:0000313" key="2">
    <source>
        <dbReference type="EMBL" id="WMV42290.1"/>
    </source>
</evidence>
<accession>A0AAF0ZLT1</accession>
<organism evidence="2 3">
    <name type="scientific">Solanum verrucosum</name>
    <dbReference type="NCBI Taxonomy" id="315347"/>
    <lineage>
        <taxon>Eukaryota</taxon>
        <taxon>Viridiplantae</taxon>
        <taxon>Streptophyta</taxon>
        <taxon>Embryophyta</taxon>
        <taxon>Tracheophyta</taxon>
        <taxon>Spermatophyta</taxon>
        <taxon>Magnoliopsida</taxon>
        <taxon>eudicotyledons</taxon>
        <taxon>Gunneridae</taxon>
        <taxon>Pentapetalae</taxon>
        <taxon>asterids</taxon>
        <taxon>lamiids</taxon>
        <taxon>Solanales</taxon>
        <taxon>Solanaceae</taxon>
        <taxon>Solanoideae</taxon>
        <taxon>Solaneae</taxon>
        <taxon>Solanum</taxon>
    </lineage>
</organism>
<gene>
    <name evidence="2" type="ORF">MTR67_035675</name>
</gene>